<accession>A0ABP6AX91</accession>
<gene>
    <name evidence="1" type="ORF">GCM10010423_20350</name>
</gene>
<dbReference type="PANTHER" id="PTHR46082">
    <property type="entry name" value="ATP/GTP-BINDING PROTEIN-RELATED"/>
    <property type="match status" value="1"/>
</dbReference>
<sequence>MRDGGVTKRQLLDAAGEPQPATDVVAAAPDFTLIRRATLYARLKDSEDRVGNGNWDDIGNLIRCIAHLAARNGRPVQIDLRDWQERWQRLEDLRRPRRQRDGELTSMLASDNWMGDWDGAADAVLAHSSAREFTVWPPGQQRLDSLAQAVARLGAAHESDLARDAARRLVHGATMQFGKGSPQTLAARHAFAFWTGQAGRVREALRMTKRLRAVCRKHLGPDHILCRLACLREAWWTGAMGRWHEAHRLYIETARYEASRPDRDQSIWLLARWGMARTGGRSGNWMHAHAELDELLPTVAATFGPDHPATLDACYAHAWSAGRAGHVEEACGLLDELAPRADAALGVGHPTSLRIRIALAWWTLRNGSHTQALLMANALSERCDSLLGPDHPLGVNVTEVEALCRFEEDQEASLAVFADILRRRKEHFGPDHPYTLAAASNHAAVLGCVMGPTVVVEVFADLTERSARVLGSEHPETLRLRINEVIATFAAEGAGAARPLCREAVDSLRKTLGTGHPDTVRAWNLLSDIEVQDDLDPARRPQPRYITHAGGGEGPGGSDRALKCDIAPVRWSSTEAEDQDLASPKDPPHEDGFAILRAVVSMPVSTWSYRGEEGVRHLGPMAQDWYAALGLGADDRTIHPIDANGVSVVAVQALYRMVSGLQDEVSRLRERLDER</sequence>
<keyword evidence="2" id="KW-1185">Reference proteome</keyword>
<evidence type="ECO:0000313" key="1">
    <source>
        <dbReference type="EMBL" id="GAA2526269.1"/>
    </source>
</evidence>
<evidence type="ECO:0008006" key="3">
    <source>
        <dbReference type="Google" id="ProtNLM"/>
    </source>
</evidence>
<dbReference type="Proteomes" id="UP001501095">
    <property type="component" value="Unassembled WGS sequence"/>
</dbReference>
<protein>
    <recommendedName>
        <fullName evidence="3">Peptidase S74 domain-containing protein</fullName>
    </recommendedName>
</protein>
<dbReference type="PANTHER" id="PTHR46082:SF6">
    <property type="entry name" value="AAA+ ATPASE DOMAIN-CONTAINING PROTEIN-RELATED"/>
    <property type="match status" value="1"/>
</dbReference>
<organism evidence="1 2">
    <name type="scientific">Streptomyces levis</name>
    <dbReference type="NCBI Taxonomy" id="285566"/>
    <lineage>
        <taxon>Bacteria</taxon>
        <taxon>Bacillati</taxon>
        <taxon>Actinomycetota</taxon>
        <taxon>Actinomycetes</taxon>
        <taxon>Kitasatosporales</taxon>
        <taxon>Streptomycetaceae</taxon>
        <taxon>Streptomyces</taxon>
    </lineage>
</organism>
<proteinExistence type="predicted"/>
<dbReference type="EMBL" id="BAAATM010000006">
    <property type="protein sequence ID" value="GAA2526269.1"/>
    <property type="molecule type" value="Genomic_DNA"/>
</dbReference>
<dbReference type="InterPro" id="IPR011990">
    <property type="entry name" value="TPR-like_helical_dom_sf"/>
</dbReference>
<dbReference type="InterPro" id="IPR053137">
    <property type="entry name" value="NLR-like"/>
</dbReference>
<dbReference type="Gene3D" id="1.25.40.10">
    <property type="entry name" value="Tetratricopeptide repeat domain"/>
    <property type="match status" value="3"/>
</dbReference>
<name>A0ABP6AX91_9ACTN</name>
<evidence type="ECO:0000313" key="2">
    <source>
        <dbReference type="Proteomes" id="UP001501095"/>
    </source>
</evidence>
<reference evidence="2" key="1">
    <citation type="journal article" date="2019" name="Int. J. Syst. Evol. Microbiol.">
        <title>The Global Catalogue of Microorganisms (GCM) 10K type strain sequencing project: providing services to taxonomists for standard genome sequencing and annotation.</title>
        <authorList>
            <consortium name="The Broad Institute Genomics Platform"/>
            <consortium name="The Broad Institute Genome Sequencing Center for Infectious Disease"/>
            <person name="Wu L."/>
            <person name="Ma J."/>
        </authorList>
    </citation>
    <scope>NUCLEOTIDE SEQUENCE [LARGE SCALE GENOMIC DNA]</scope>
    <source>
        <strain evidence="2">JCM 6924</strain>
    </source>
</reference>
<dbReference type="Pfam" id="PF13374">
    <property type="entry name" value="TPR_10"/>
    <property type="match status" value="2"/>
</dbReference>
<comment type="caution">
    <text evidence="1">The sequence shown here is derived from an EMBL/GenBank/DDBJ whole genome shotgun (WGS) entry which is preliminary data.</text>
</comment>